<proteinExistence type="predicted"/>
<dbReference type="EMBL" id="CAWUHD010000120">
    <property type="protein sequence ID" value="CAK7233254.1"/>
    <property type="molecule type" value="Genomic_DNA"/>
</dbReference>
<evidence type="ECO:0000313" key="1">
    <source>
        <dbReference type="EMBL" id="CAK7233254.1"/>
    </source>
</evidence>
<accession>A0ABP0CM99</accession>
<gene>
    <name evidence="1" type="ORF">SEUCBS140593_008540</name>
</gene>
<organism evidence="1 2">
    <name type="scientific">Sporothrix eucalyptigena</name>
    <dbReference type="NCBI Taxonomy" id="1812306"/>
    <lineage>
        <taxon>Eukaryota</taxon>
        <taxon>Fungi</taxon>
        <taxon>Dikarya</taxon>
        <taxon>Ascomycota</taxon>
        <taxon>Pezizomycotina</taxon>
        <taxon>Sordariomycetes</taxon>
        <taxon>Sordariomycetidae</taxon>
        <taxon>Ophiostomatales</taxon>
        <taxon>Ophiostomataceae</taxon>
        <taxon>Sporothrix</taxon>
    </lineage>
</organism>
<dbReference type="Proteomes" id="UP001642482">
    <property type="component" value="Unassembled WGS sequence"/>
</dbReference>
<comment type="caution">
    <text evidence="1">The sequence shown here is derived from an EMBL/GenBank/DDBJ whole genome shotgun (WGS) entry which is preliminary data.</text>
</comment>
<protein>
    <submittedName>
        <fullName evidence="1">Uncharacterized protein</fullName>
    </submittedName>
</protein>
<keyword evidence="2" id="KW-1185">Reference proteome</keyword>
<sequence length="163" mass="18606">MTVDDGEKHDSLGINVVRWLKHDSLVEWNELTPSSIVNQLNQTPVSVQESNLAKFLREHAHLFPELSDLGDNIPPDHIDNVVINNHFPIYSQSSSGRLDMVDWDEDVLSLDQNAEAAPREQFPLWAFDLASSHVELNRLLLQLGPQISERALRSWSANRRYSK</sequence>
<name>A0ABP0CM99_9PEZI</name>
<reference evidence="1 2" key="1">
    <citation type="submission" date="2024-01" db="EMBL/GenBank/DDBJ databases">
        <authorList>
            <person name="Allen C."/>
            <person name="Tagirdzhanova G."/>
        </authorList>
    </citation>
    <scope>NUCLEOTIDE SEQUENCE [LARGE SCALE GENOMIC DNA]</scope>
</reference>
<evidence type="ECO:0000313" key="2">
    <source>
        <dbReference type="Proteomes" id="UP001642482"/>
    </source>
</evidence>